<keyword evidence="2" id="KW-1185">Reference proteome</keyword>
<sequence length="32" mass="3513">MRPRQSTWVRSNTTVIRTGDGLILVDLGIEGA</sequence>
<protein>
    <submittedName>
        <fullName evidence="1">Metallo-beta-lactamase superfamily hydrolase</fullName>
    </submittedName>
</protein>
<accession>A0ABR9I5J9</accession>
<organism evidence="1 2">
    <name type="scientific">Amycolatopsis lexingtonensis</name>
    <dbReference type="NCBI Taxonomy" id="218822"/>
    <lineage>
        <taxon>Bacteria</taxon>
        <taxon>Bacillati</taxon>
        <taxon>Actinomycetota</taxon>
        <taxon>Actinomycetes</taxon>
        <taxon>Pseudonocardiales</taxon>
        <taxon>Pseudonocardiaceae</taxon>
        <taxon>Amycolatopsis</taxon>
    </lineage>
</organism>
<name>A0ABR9I5J9_9PSEU</name>
<evidence type="ECO:0000313" key="2">
    <source>
        <dbReference type="Proteomes" id="UP000631670"/>
    </source>
</evidence>
<reference evidence="1 2" key="1">
    <citation type="submission" date="2020-10" db="EMBL/GenBank/DDBJ databases">
        <title>Sequencing the genomes of 1000 actinobacteria strains.</title>
        <authorList>
            <person name="Klenk H.-P."/>
        </authorList>
    </citation>
    <scope>NUCLEOTIDE SEQUENCE [LARGE SCALE GENOMIC DNA]</scope>
    <source>
        <strain evidence="1 2">DSM 44653</strain>
    </source>
</reference>
<comment type="caution">
    <text evidence="1">The sequence shown here is derived from an EMBL/GenBank/DDBJ whole genome shotgun (WGS) entry which is preliminary data.</text>
</comment>
<dbReference type="Proteomes" id="UP000631670">
    <property type="component" value="Unassembled WGS sequence"/>
</dbReference>
<evidence type="ECO:0000313" key="1">
    <source>
        <dbReference type="EMBL" id="MBE1498454.1"/>
    </source>
</evidence>
<proteinExistence type="predicted"/>
<gene>
    <name evidence="1" type="ORF">H4696_005554</name>
</gene>
<keyword evidence="1" id="KW-0378">Hydrolase</keyword>
<dbReference type="EMBL" id="JADBEG010000001">
    <property type="protein sequence ID" value="MBE1498454.1"/>
    <property type="molecule type" value="Genomic_DNA"/>
</dbReference>
<dbReference type="GO" id="GO:0016787">
    <property type="term" value="F:hydrolase activity"/>
    <property type="evidence" value="ECO:0007669"/>
    <property type="project" value="UniProtKB-KW"/>
</dbReference>